<keyword evidence="1" id="KW-0472">Membrane</keyword>
<feature type="transmembrane region" description="Helical" evidence="1">
    <location>
        <begin position="77"/>
        <end position="94"/>
    </location>
</feature>
<protein>
    <submittedName>
        <fullName evidence="2">Uncharacterized protein</fullName>
    </submittedName>
</protein>
<accession>A0A7C2G1V5</accession>
<feature type="transmembrane region" description="Helical" evidence="1">
    <location>
        <begin position="12"/>
        <end position="34"/>
    </location>
</feature>
<reference evidence="2" key="1">
    <citation type="journal article" date="2020" name="mSystems">
        <title>Genome- and Community-Level Interaction Insights into Carbon Utilization and Element Cycling Functions of Hydrothermarchaeota in Hydrothermal Sediment.</title>
        <authorList>
            <person name="Zhou Z."/>
            <person name="Liu Y."/>
            <person name="Xu W."/>
            <person name="Pan J."/>
            <person name="Luo Z.H."/>
            <person name="Li M."/>
        </authorList>
    </citation>
    <scope>NUCLEOTIDE SEQUENCE [LARGE SCALE GENOMIC DNA]</scope>
    <source>
        <strain evidence="2">SpSt-23</strain>
    </source>
</reference>
<organism evidence="2">
    <name type="scientific">Thermosphaera aggregans</name>
    <dbReference type="NCBI Taxonomy" id="54254"/>
    <lineage>
        <taxon>Archaea</taxon>
        <taxon>Thermoproteota</taxon>
        <taxon>Thermoprotei</taxon>
        <taxon>Desulfurococcales</taxon>
        <taxon>Desulfurococcaceae</taxon>
        <taxon>Thermosphaera</taxon>
    </lineage>
</organism>
<feature type="transmembrane region" description="Helical" evidence="1">
    <location>
        <begin position="106"/>
        <end position="125"/>
    </location>
</feature>
<evidence type="ECO:0000256" key="1">
    <source>
        <dbReference type="SAM" id="Phobius"/>
    </source>
</evidence>
<name>A0A7C2G1V5_9CREN</name>
<keyword evidence="1" id="KW-1133">Transmembrane helix</keyword>
<keyword evidence="1" id="KW-0812">Transmembrane</keyword>
<feature type="transmembrane region" description="Helical" evidence="1">
    <location>
        <begin position="46"/>
        <end position="65"/>
    </location>
</feature>
<dbReference type="AlphaFoldDB" id="A0A7C2G1V5"/>
<sequence length="139" mass="15164">MNDSLKDIAIKVLKELVYGIAQYLVFLVVLPMLMSNFGLPAGLEPSWFTVYFAIVIALSAINAAVASSPVSIGFKILRSLVIIYVFLVATNYGVAEVSMDNMVVSINFSIIIYALASFLVIYSAISSLDEILGIIEKFK</sequence>
<comment type="caution">
    <text evidence="2">The sequence shown here is derived from an EMBL/GenBank/DDBJ whole genome shotgun (WGS) entry which is preliminary data.</text>
</comment>
<gene>
    <name evidence="2" type="ORF">ENP55_06185</name>
</gene>
<proteinExistence type="predicted"/>
<evidence type="ECO:0000313" key="2">
    <source>
        <dbReference type="EMBL" id="HEF87847.1"/>
    </source>
</evidence>
<dbReference type="EMBL" id="DSJT01000034">
    <property type="protein sequence ID" value="HEF87847.1"/>
    <property type="molecule type" value="Genomic_DNA"/>
</dbReference>